<feature type="region of interest" description="Disordered" evidence="1">
    <location>
        <begin position="1"/>
        <end position="25"/>
    </location>
</feature>
<gene>
    <name evidence="3" type="ORF">NP064_09695</name>
</gene>
<organism evidence="3 4">
    <name type="scientific">Cellulomonas chengniuliangii</name>
    <dbReference type="NCBI Taxonomy" id="2968084"/>
    <lineage>
        <taxon>Bacteria</taxon>
        <taxon>Bacillati</taxon>
        <taxon>Actinomycetota</taxon>
        <taxon>Actinomycetes</taxon>
        <taxon>Micrococcales</taxon>
        <taxon>Cellulomonadaceae</taxon>
        <taxon>Cellulomonas</taxon>
    </lineage>
</organism>
<feature type="domain" description="DUF6318" evidence="2">
    <location>
        <begin position="69"/>
        <end position="204"/>
    </location>
</feature>
<accession>A0ABY5KWM1</accession>
<protein>
    <submittedName>
        <fullName evidence="3">DUF6318 family protein</fullName>
    </submittedName>
</protein>
<dbReference type="RefSeq" id="WP_227570898.1">
    <property type="nucleotide sequence ID" value="NZ_CP101988.1"/>
</dbReference>
<feature type="region of interest" description="Disordered" evidence="1">
    <location>
        <begin position="39"/>
        <end position="77"/>
    </location>
</feature>
<proteinExistence type="predicted"/>
<reference evidence="3 4" key="1">
    <citation type="submission" date="2022-07" db="EMBL/GenBank/DDBJ databases">
        <title>Novel species in genus cellulomonas.</title>
        <authorList>
            <person name="Ye L."/>
        </authorList>
    </citation>
    <scope>NUCLEOTIDE SEQUENCE [LARGE SCALE GENOMIC DNA]</scope>
    <source>
        <strain evidence="4">zg-Y338</strain>
    </source>
</reference>
<sequence>MTQPPRPHTHDRDGRRRARPGPLASTAIVTALALAGCAAEGAEPPRTPTATSAVGTPIPEPTPGPTQSAKPERPAAMDATTDGALEFATYALALYPYVHNTGDLADWRALSHPECKFCANVVADVENLLAKGNHNEGGEVTILTASALELNPGHSFSAEMDVAQAEFREVDGLGDLVGEPVPADNLRLVFSLFYEGGVWLIRGVEAVTPSA</sequence>
<evidence type="ECO:0000313" key="4">
    <source>
        <dbReference type="Proteomes" id="UP001316189"/>
    </source>
</evidence>
<evidence type="ECO:0000259" key="2">
    <source>
        <dbReference type="Pfam" id="PF19843"/>
    </source>
</evidence>
<evidence type="ECO:0000256" key="1">
    <source>
        <dbReference type="SAM" id="MobiDB-lite"/>
    </source>
</evidence>
<evidence type="ECO:0000313" key="3">
    <source>
        <dbReference type="EMBL" id="UUI74103.1"/>
    </source>
</evidence>
<dbReference type="InterPro" id="IPR046281">
    <property type="entry name" value="DUF6318"/>
</dbReference>
<dbReference type="Proteomes" id="UP001316189">
    <property type="component" value="Chromosome"/>
</dbReference>
<name>A0ABY5KWM1_9CELL</name>
<dbReference type="Pfam" id="PF19843">
    <property type="entry name" value="DUF6318"/>
    <property type="match status" value="1"/>
</dbReference>
<keyword evidence="4" id="KW-1185">Reference proteome</keyword>
<dbReference type="EMBL" id="CP101988">
    <property type="protein sequence ID" value="UUI74103.1"/>
    <property type="molecule type" value="Genomic_DNA"/>
</dbReference>